<protein>
    <recommendedName>
        <fullName evidence="1">Protein kinase domain-containing protein</fullName>
    </recommendedName>
</protein>
<feature type="domain" description="Protein kinase" evidence="1">
    <location>
        <begin position="1"/>
        <end position="193"/>
    </location>
</feature>
<evidence type="ECO:0000313" key="2">
    <source>
        <dbReference type="EMBL" id="CAK9229812.1"/>
    </source>
</evidence>
<dbReference type="Pfam" id="PF07714">
    <property type="entry name" value="PK_Tyr_Ser-Thr"/>
    <property type="match status" value="1"/>
</dbReference>
<organism evidence="2 3">
    <name type="scientific">Sphagnum troendelagicum</name>
    <dbReference type="NCBI Taxonomy" id="128251"/>
    <lineage>
        <taxon>Eukaryota</taxon>
        <taxon>Viridiplantae</taxon>
        <taxon>Streptophyta</taxon>
        <taxon>Embryophyta</taxon>
        <taxon>Bryophyta</taxon>
        <taxon>Sphagnophytina</taxon>
        <taxon>Sphagnopsida</taxon>
        <taxon>Sphagnales</taxon>
        <taxon>Sphagnaceae</taxon>
        <taxon>Sphagnum</taxon>
    </lineage>
</organism>
<name>A0ABP0UUX6_9BRYO</name>
<dbReference type="InterPro" id="IPR011009">
    <property type="entry name" value="Kinase-like_dom_sf"/>
</dbReference>
<dbReference type="SUPFAM" id="SSF56112">
    <property type="entry name" value="Protein kinase-like (PK-like)"/>
    <property type="match status" value="1"/>
</dbReference>
<dbReference type="PANTHER" id="PTHR44329:SF260">
    <property type="entry name" value="PROTEIN KINASE DOMAIN-CONTAINING PROTEIN"/>
    <property type="match status" value="1"/>
</dbReference>
<evidence type="ECO:0000313" key="3">
    <source>
        <dbReference type="Proteomes" id="UP001497512"/>
    </source>
</evidence>
<dbReference type="SMART" id="SM00220">
    <property type="entry name" value="S_TKc"/>
    <property type="match status" value="1"/>
</dbReference>
<dbReference type="PANTHER" id="PTHR44329">
    <property type="entry name" value="SERINE/THREONINE-PROTEIN KINASE TNNI3K-RELATED"/>
    <property type="match status" value="1"/>
</dbReference>
<dbReference type="InterPro" id="IPR008271">
    <property type="entry name" value="Ser/Thr_kinase_AS"/>
</dbReference>
<evidence type="ECO:0000259" key="1">
    <source>
        <dbReference type="PROSITE" id="PS50011"/>
    </source>
</evidence>
<dbReference type="PROSITE" id="PS00108">
    <property type="entry name" value="PROTEIN_KINASE_ST"/>
    <property type="match status" value="1"/>
</dbReference>
<dbReference type="Proteomes" id="UP001497512">
    <property type="component" value="Chromosome 6"/>
</dbReference>
<dbReference type="PROSITE" id="PS50011">
    <property type="entry name" value="PROTEIN_KINASE_DOM"/>
    <property type="match status" value="1"/>
</dbReference>
<sequence length="193" mass="21809">MELMGGDLRTFTNSRHELLGYAQQIGIMQAIALGMSQLHGCGLLHKDLKASNILVLPKSWTTNEEGDESLNTFIPAKREFYFTKVGDYDSLDHVGGTGFWRAPEVLQALRDGSDVKLAQSPAVYSLGMVCYEILIILIPLQGHPLSNYELVLSGRQPELPDDVRPKMRELVHHCWHMDPRQRPDWDELKKIVA</sequence>
<dbReference type="InterPro" id="IPR051681">
    <property type="entry name" value="Ser/Thr_Kinases-Pseudokinases"/>
</dbReference>
<dbReference type="EMBL" id="OZ019898">
    <property type="protein sequence ID" value="CAK9229812.1"/>
    <property type="molecule type" value="Genomic_DNA"/>
</dbReference>
<proteinExistence type="predicted"/>
<dbReference type="InterPro" id="IPR000719">
    <property type="entry name" value="Prot_kinase_dom"/>
</dbReference>
<dbReference type="InterPro" id="IPR001245">
    <property type="entry name" value="Ser-Thr/Tyr_kinase_cat_dom"/>
</dbReference>
<accession>A0ABP0UUX6</accession>
<dbReference type="Gene3D" id="1.10.510.10">
    <property type="entry name" value="Transferase(Phosphotransferase) domain 1"/>
    <property type="match status" value="1"/>
</dbReference>
<keyword evidence="3" id="KW-1185">Reference proteome</keyword>
<gene>
    <name evidence="2" type="ORF">CSSPTR1EN2_LOCUS19920</name>
</gene>
<reference evidence="2" key="1">
    <citation type="submission" date="2024-02" db="EMBL/GenBank/DDBJ databases">
        <authorList>
            <consortium name="ELIXIR-Norway"/>
            <consortium name="Elixir Norway"/>
        </authorList>
    </citation>
    <scope>NUCLEOTIDE SEQUENCE</scope>
</reference>